<dbReference type="GO" id="GO:0006096">
    <property type="term" value="P:glycolytic process"/>
    <property type="evidence" value="ECO:0007669"/>
    <property type="project" value="UniProtKB-UniRule"/>
</dbReference>
<dbReference type="Pfam" id="PF00162">
    <property type="entry name" value="PGK"/>
    <property type="match status" value="1"/>
</dbReference>
<evidence type="ECO:0000313" key="10">
    <source>
        <dbReference type="EMBL" id="KKP66073.1"/>
    </source>
</evidence>
<dbReference type="Proteomes" id="UP000034952">
    <property type="component" value="Unassembled WGS sequence"/>
</dbReference>
<comment type="pathway">
    <text evidence="7">Carbohydrate degradation; glycolysis; pyruvate from D-glyceraldehyde 3-phosphate: step 2/5.</text>
</comment>
<dbReference type="PATRIC" id="fig|1618761.3.peg.626"/>
<evidence type="ECO:0000256" key="3">
    <source>
        <dbReference type="ARBA" id="ARBA00022679"/>
    </source>
</evidence>
<comment type="caution">
    <text evidence="10">The sequence shown here is derived from an EMBL/GenBank/DDBJ whole genome shotgun (WGS) entry which is preliminary data.</text>
</comment>
<sequence>MKSIKDIENLKGKHVIVRVDFNVPQDKDGKILDDFRIKSILPTVEYLQKKGAIVILVAHIGEGGEKSLKPVAIRLKKYLPNIKFIESSIFSDETKKITGTLKNGDVALFENLRREIGEKTNSPSFARGLSRFGDIYVNDAFSVSHRVHASIVGITKYLPSYAGLQLIDEINNLSKAFNPKKPFLFILGGAKFETKIPLIKKFLRDADHVFIGGAIANDFFKGKGYEVGTSLVSDGMVQVKSFFKNKNLVIPTDVVVTKGSLSRNVKPSDVTHDECIVDIGKDSVEVIKGLIEKAQFVLWNGPLGIYESGFGSATENILKILSKSKAVSIVGGGDTVALITKLKLGDKLGFVSTGGGATLDFLAKGTLPGIKALK</sequence>
<dbReference type="PANTHER" id="PTHR11406">
    <property type="entry name" value="PHOSPHOGLYCERATE KINASE"/>
    <property type="match status" value="1"/>
</dbReference>
<dbReference type="EMBL" id="LBPY01000013">
    <property type="protein sequence ID" value="KKP66073.1"/>
    <property type="molecule type" value="Genomic_DNA"/>
</dbReference>
<feature type="binding site" evidence="7 8">
    <location>
        <position position="307"/>
    </location>
    <ligand>
        <name>ATP</name>
        <dbReference type="ChEBI" id="CHEBI:30616"/>
    </ligand>
</feature>
<dbReference type="PRINTS" id="PR00477">
    <property type="entry name" value="PHGLYCKINASE"/>
</dbReference>
<keyword evidence="4 7" id="KW-0547">Nucleotide-binding</keyword>
<dbReference type="GO" id="GO:0005829">
    <property type="term" value="C:cytosol"/>
    <property type="evidence" value="ECO:0007669"/>
    <property type="project" value="TreeGrafter"/>
</dbReference>
<dbReference type="PIRSF" id="PIRSF000724">
    <property type="entry name" value="Pgk"/>
    <property type="match status" value="1"/>
</dbReference>
<accession>A0A0G0B9H9</accession>
<name>A0A0G0B9H9_9BACT</name>
<dbReference type="HAMAP" id="MF_00145">
    <property type="entry name" value="Phosphoglyc_kinase"/>
    <property type="match status" value="1"/>
</dbReference>
<evidence type="ECO:0000256" key="7">
    <source>
        <dbReference type="HAMAP-Rule" id="MF_00145"/>
    </source>
</evidence>
<dbReference type="GO" id="GO:0006094">
    <property type="term" value="P:gluconeogenesis"/>
    <property type="evidence" value="ECO:0007669"/>
    <property type="project" value="TreeGrafter"/>
</dbReference>
<feature type="binding site" evidence="7">
    <location>
        <position position="113"/>
    </location>
    <ligand>
        <name>substrate</name>
    </ligand>
</feature>
<keyword evidence="7" id="KW-0324">Glycolysis</keyword>
<keyword evidence="7" id="KW-0963">Cytoplasm</keyword>
<dbReference type="InterPro" id="IPR001576">
    <property type="entry name" value="Phosphoglycerate_kinase"/>
</dbReference>
<dbReference type="EC" id="2.7.2.3" evidence="2 7"/>
<feature type="binding site" evidence="7">
    <location>
        <begin position="20"/>
        <end position="22"/>
    </location>
    <ligand>
        <name>substrate</name>
    </ligand>
</feature>
<reference evidence="10 11" key="1">
    <citation type="journal article" date="2015" name="Nature">
        <title>rRNA introns, odd ribosomes, and small enigmatic genomes across a large radiation of phyla.</title>
        <authorList>
            <person name="Brown C.T."/>
            <person name="Hug L.A."/>
            <person name="Thomas B.C."/>
            <person name="Sharon I."/>
            <person name="Castelle C.J."/>
            <person name="Singh A."/>
            <person name="Wilkins M.J."/>
            <person name="Williams K.H."/>
            <person name="Banfield J.F."/>
        </authorList>
    </citation>
    <scope>NUCLEOTIDE SEQUENCE [LARGE SCALE GENOMIC DNA]</scope>
</reference>
<evidence type="ECO:0000256" key="2">
    <source>
        <dbReference type="ARBA" id="ARBA00013061"/>
    </source>
</evidence>
<dbReference type="InterPro" id="IPR015911">
    <property type="entry name" value="Phosphoglycerate_kinase_CS"/>
</dbReference>
<evidence type="ECO:0000256" key="9">
    <source>
        <dbReference type="RuleBase" id="RU000532"/>
    </source>
</evidence>
<evidence type="ECO:0000256" key="4">
    <source>
        <dbReference type="ARBA" id="ARBA00022741"/>
    </source>
</evidence>
<evidence type="ECO:0000256" key="6">
    <source>
        <dbReference type="ARBA" id="ARBA00022840"/>
    </source>
</evidence>
<dbReference type="AlphaFoldDB" id="A0A0G0B9H9"/>
<dbReference type="Gene3D" id="3.40.50.1260">
    <property type="entry name" value="Phosphoglycerate kinase, N-terminal domain"/>
    <property type="match status" value="2"/>
</dbReference>
<dbReference type="SUPFAM" id="SSF53748">
    <property type="entry name" value="Phosphoglycerate kinase"/>
    <property type="match status" value="1"/>
</dbReference>
<organism evidence="10 11">
    <name type="scientific">Candidatus Nomurabacteria bacterium GW2011_GWE1_35_16</name>
    <dbReference type="NCBI Taxonomy" id="1618761"/>
    <lineage>
        <taxon>Bacteria</taxon>
        <taxon>Candidatus Nomuraibacteriota</taxon>
    </lineage>
</organism>
<comment type="subunit">
    <text evidence="7">Monomer.</text>
</comment>
<comment type="caution">
    <text evidence="7">Lacks conserved residue(s) required for the propagation of feature annotation.</text>
</comment>
<dbReference type="PANTHER" id="PTHR11406:SF23">
    <property type="entry name" value="PHOSPHOGLYCERATE KINASE 1, CHLOROPLASTIC-RELATED"/>
    <property type="match status" value="1"/>
</dbReference>
<comment type="similarity">
    <text evidence="7 9">Belongs to the phosphoglycerate kinase family.</text>
</comment>
<comment type="subcellular location">
    <subcellularLocation>
        <location evidence="7">Cytoplasm</location>
    </subcellularLocation>
</comment>
<dbReference type="UniPathway" id="UPA00109">
    <property type="reaction ID" value="UER00185"/>
</dbReference>
<feature type="binding site" evidence="7 8">
    <location>
        <begin position="332"/>
        <end position="335"/>
    </location>
    <ligand>
        <name>ATP</name>
        <dbReference type="ChEBI" id="CHEBI:30616"/>
    </ligand>
</feature>
<protein>
    <recommendedName>
        <fullName evidence="2 7">Phosphoglycerate kinase</fullName>
        <ecNumber evidence="2 7">2.7.2.3</ecNumber>
    </recommendedName>
</protein>
<evidence type="ECO:0000256" key="5">
    <source>
        <dbReference type="ARBA" id="ARBA00022777"/>
    </source>
</evidence>
<keyword evidence="6 7" id="KW-0067">ATP-binding</keyword>
<gene>
    <name evidence="7" type="primary">pgk</name>
    <name evidence="10" type="ORF">UR64_C0013G0032</name>
</gene>
<comment type="catalytic activity">
    <reaction evidence="1 7 9">
        <text>(2R)-3-phosphoglycerate + ATP = (2R)-3-phospho-glyceroyl phosphate + ADP</text>
        <dbReference type="Rhea" id="RHEA:14801"/>
        <dbReference type="ChEBI" id="CHEBI:30616"/>
        <dbReference type="ChEBI" id="CHEBI:57604"/>
        <dbReference type="ChEBI" id="CHEBI:58272"/>
        <dbReference type="ChEBI" id="CHEBI:456216"/>
        <dbReference type="EC" id="2.7.2.3"/>
    </reaction>
</comment>
<dbReference type="InterPro" id="IPR036043">
    <property type="entry name" value="Phosphoglycerate_kinase_sf"/>
</dbReference>
<keyword evidence="5 7" id="KW-0418">Kinase</keyword>
<feature type="binding site" evidence="7 8">
    <location>
        <position position="195"/>
    </location>
    <ligand>
        <name>ATP</name>
        <dbReference type="ChEBI" id="CHEBI:30616"/>
    </ligand>
</feature>
<dbReference type="GO" id="GO:0005524">
    <property type="term" value="F:ATP binding"/>
    <property type="evidence" value="ECO:0007669"/>
    <property type="project" value="UniProtKB-KW"/>
</dbReference>
<evidence type="ECO:0000313" key="11">
    <source>
        <dbReference type="Proteomes" id="UP000034952"/>
    </source>
</evidence>
<dbReference type="InterPro" id="IPR015824">
    <property type="entry name" value="Phosphoglycerate_kinase_N"/>
</dbReference>
<proteinExistence type="inferred from homology"/>
<dbReference type="PROSITE" id="PS00111">
    <property type="entry name" value="PGLYCERATE_KINASE"/>
    <property type="match status" value="1"/>
</dbReference>
<dbReference type="GO" id="GO:0043531">
    <property type="term" value="F:ADP binding"/>
    <property type="evidence" value="ECO:0007669"/>
    <property type="project" value="TreeGrafter"/>
</dbReference>
<feature type="binding site" evidence="7">
    <location>
        <position position="146"/>
    </location>
    <ligand>
        <name>substrate</name>
    </ligand>
</feature>
<dbReference type="GO" id="GO:0004618">
    <property type="term" value="F:phosphoglycerate kinase activity"/>
    <property type="evidence" value="ECO:0007669"/>
    <property type="project" value="UniProtKB-UniRule"/>
</dbReference>
<evidence type="ECO:0000256" key="8">
    <source>
        <dbReference type="PIRSR" id="PIRSR000724-2"/>
    </source>
</evidence>
<feature type="binding site" evidence="7">
    <location>
        <position position="36"/>
    </location>
    <ligand>
        <name>substrate</name>
    </ligand>
</feature>
<keyword evidence="3 7" id="KW-0808">Transferase</keyword>
<evidence type="ECO:0000256" key="1">
    <source>
        <dbReference type="ARBA" id="ARBA00000642"/>
    </source>
</evidence>